<reference evidence="1 2" key="1">
    <citation type="submission" date="2024-02" db="EMBL/GenBank/DDBJ databases">
        <title>Chromosome-scale genome assembly of the rough periwinkle Littorina saxatilis.</title>
        <authorList>
            <person name="De Jode A."/>
            <person name="Faria R."/>
            <person name="Formenti G."/>
            <person name="Sims Y."/>
            <person name="Smith T.P."/>
            <person name="Tracey A."/>
            <person name="Wood J.M.D."/>
            <person name="Zagrodzka Z.B."/>
            <person name="Johannesson K."/>
            <person name="Butlin R.K."/>
            <person name="Leder E.H."/>
        </authorList>
    </citation>
    <scope>NUCLEOTIDE SEQUENCE [LARGE SCALE GENOMIC DNA]</scope>
    <source>
        <strain evidence="1">Snail1</strain>
        <tissue evidence="1">Muscle</tissue>
    </source>
</reference>
<dbReference type="EMBL" id="JBAMIC010000019">
    <property type="protein sequence ID" value="KAK7094263.1"/>
    <property type="molecule type" value="Genomic_DNA"/>
</dbReference>
<evidence type="ECO:0000313" key="2">
    <source>
        <dbReference type="Proteomes" id="UP001374579"/>
    </source>
</evidence>
<protein>
    <submittedName>
        <fullName evidence="1">Uncharacterized protein</fullName>
    </submittedName>
</protein>
<evidence type="ECO:0000313" key="1">
    <source>
        <dbReference type="EMBL" id="KAK7094263.1"/>
    </source>
</evidence>
<dbReference type="Proteomes" id="UP001374579">
    <property type="component" value="Unassembled WGS sequence"/>
</dbReference>
<accession>A0AAN9G3M8</accession>
<proteinExistence type="predicted"/>
<keyword evidence="2" id="KW-1185">Reference proteome</keyword>
<comment type="caution">
    <text evidence="1">The sequence shown here is derived from an EMBL/GenBank/DDBJ whole genome shotgun (WGS) entry which is preliminary data.</text>
</comment>
<gene>
    <name evidence="1" type="ORF">V1264_007907</name>
</gene>
<organism evidence="1 2">
    <name type="scientific">Littorina saxatilis</name>
    <dbReference type="NCBI Taxonomy" id="31220"/>
    <lineage>
        <taxon>Eukaryota</taxon>
        <taxon>Metazoa</taxon>
        <taxon>Spiralia</taxon>
        <taxon>Lophotrochozoa</taxon>
        <taxon>Mollusca</taxon>
        <taxon>Gastropoda</taxon>
        <taxon>Caenogastropoda</taxon>
        <taxon>Littorinimorpha</taxon>
        <taxon>Littorinoidea</taxon>
        <taxon>Littorinidae</taxon>
        <taxon>Littorina</taxon>
    </lineage>
</organism>
<sequence>MCEHTCRQFCHNGAKLDTDTCKCQCDTERETGNDCRCRAAFTGQNCKSCAPTVCNNGGVFNSTTCKCDCPLNCGGRDCSLNCKDTVKQCDWPVYMSLKCGTTDSFDEDCRRACGFCTYDSLYRNGTCTAH</sequence>
<name>A0AAN9G3M8_9CAEN</name>
<dbReference type="AlphaFoldDB" id="A0AAN9G3M8"/>